<feature type="transmembrane region" description="Helical" evidence="9">
    <location>
        <begin position="183"/>
        <end position="201"/>
    </location>
</feature>
<dbReference type="SUPFAM" id="SSF47384">
    <property type="entry name" value="Homodimeric domain of signal transducing histidine kinase"/>
    <property type="match status" value="1"/>
</dbReference>
<sequence>MYSGVMAKQEKSFLSYVTGNTIPRATAVDRLVLLQQHMDFSSHKLVMATIMLVNTIGASFLVHRWVPETNIEAWIAINLCLATLLVIDFLLKRGRPAPKTVSGKYLRRSEFLAILFGLAWGSLPFFVGADENAAMIMGGLMITPMAAGMASMLTRVPRIVLRYALSAFFASAAYSAYAQSVTGATICLMMVSFMFALYLGARSSYMVYKSDIDATQKAEESRDLLIGALEASHQAFAIFNEDGDVVVENQLHQQVFGTSEDTLEPIDKPIRRDGVFWQKSVECISGVGTVVVYTDVTRMEEARSEIEHARNDAEAANEAKTRFLGSMSAELKVPLDVISACAGVIGSSSNIPCSEEEVSTYADKIAEQAMILSSTLDGIINFTRMEREDYLAQSSEVPVSEVIQNVVRKLTEGEFSRFADRLKVSVPSNLAADMDESSFEIIIRNIIKNALESGSSAPIVVKAGMVSGVGLVVMVRDRGRGMTSDVLEKAFEPFFHSRPAHQKYDHSTGVGLGLSVARRLADAQGLRIKLRSELGRGTTAFVTIPETLVRRSAPQDSATATEISVIDPAELQKKTG</sequence>
<dbReference type="AlphaFoldDB" id="A0A160TXL9"/>
<evidence type="ECO:0000256" key="4">
    <source>
        <dbReference type="ARBA" id="ARBA00022679"/>
    </source>
</evidence>
<keyword evidence="9" id="KW-0812">Transmembrane</keyword>
<dbReference type="SUPFAM" id="SSF55874">
    <property type="entry name" value="ATPase domain of HSP90 chaperone/DNA topoisomerase II/histidine kinase"/>
    <property type="match status" value="1"/>
</dbReference>
<dbReference type="EMBL" id="CZQD01000019">
    <property type="protein sequence ID" value="CUS56305.1"/>
    <property type="molecule type" value="Genomic_DNA"/>
</dbReference>
<comment type="catalytic activity">
    <reaction evidence="1">
        <text>ATP + protein L-histidine = ADP + protein N-phospho-L-histidine.</text>
        <dbReference type="EC" id="2.7.13.3"/>
    </reaction>
</comment>
<dbReference type="GO" id="GO:0030295">
    <property type="term" value="F:protein kinase activator activity"/>
    <property type="evidence" value="ECO:0007669"/>
    <property type="project" value="TreeGrafter"/>
</dbReference>
<keyword evidence="9" id="KW-1133">Transmembrane helix</keyword>
<feature type="domain" description="Histidine kinase" evidence="10">
    <location>
        <begin position="326"/>
        <end position="548"/>
    </location>
</feature>
<name>A0A160TXL9_9ZZZZ</name>
<keyword evidence="8" id="KW-0902">Two-component regulatory system</keyword>
<dbReference type="InterPro" id="IPR003661">
    <property type="entry name" value="HisK_dim/P_dom"/>
</dbReference>
<dbReference type="InterPro" id="IPR050351">
    <property type="entry name" value="BphY/WalK/GraS-like"/>
</dbReference>
<gene>
    <name evidence="11" type="ORF">MGWOODY_Hyp2098</name>
</gene>
<dbReference type="GO" id="GO:0000155">
    <property type="term" value="F:phosphorelay sensor kinase activity"/>
    <property type="evidence" value="ECO:0007669"/>
    <property type="project" value="InterPro"/>
</dbReference>
<dbReference type="EC" id="2.7.13.3" evidence="2"/>
<evidence type="ECO:0000256" key="5">
    <source>
        <dbReference type="ARBA" id="ARBA00022741"/>
    </source>
</evidence>
<keyword evidence="5" id="KW-0547">Nucleotide-binding</keyword>
<dbReference type="Gene3D" id="3.30.565.10">
    <property type="entry name" value="Histidine kinase-like ATPase, C-terminal domain"/>
    <property type="match status" value="1"/>
</dbReference>
<protein>
    <recommendedName>
        <fullName evidence="2">histidine kinase</fullName>
        <ecNumber evidence="2">2.7.13.3</ecNumber>
    </recommendedName>
</protein>
<dbReference type="InterPro" id="IPR005467">
    <property type="entry name" value="His_kinase_dom"/>
</dbReference>
<dbReference type="CDD" id="cd00082">
    <property type="entry name" value="HisKA"/>
    <property type="match status" value="1"/>
</dbReference>
<feature type="transmembrane region" description="Helical" evidence="9">
    <location>
        <begin position="133"/>
        <end position="153"/>
    </location>
</feature>
<evidence type="ECO:0000256" key="8">
    <source>
        <dbReference type="ARBA" id="ARBA00023012"/>
    </source>
</evidence>
<dbReference type="PROSITE" id="PS50109">
    <property type="entry name" value="HIS_KIN"/>
    <property type="match status" value="1"/>
</dbReference>
<dbReference type="GO" id="GO:0005524">
    <property type="term" value="F:ATP binding"/>
    <property type="evidence" value="ECO:0007669"/>
    <property type="project" value="UniProtKB-KW"/>
</dbReference>
<dbReference type="PRINTS" id="PR00344">
    <property type="entry name" value="BCTRLSENSOR"/>
</dbReference>
<evidence type="ECO:0000256" key="6">
    <source>
        <dbReference type="ARBA" id="ARBA00022777"/>
    </source>
</evidence>
<dbReference type="Gene3D" id="1.10.287.130">
    <property type="match status" value="1"/>
</dbReference>
<keyword evidence="6 11" id="KW-0418">Kinase</keyword>
<dbReference type="GO" id="GO:0007234">
    <property type="term" value="P:osmosensory signaling via phosphorelay pathway"/>
    <property type="evidence" value="ECO:0007669"/>
    <property type="project" value="TreeGrafter"/>
</dbReference>
<dbReference type="SMART" id="SM00387">
    <property type="entry name" value="HATPase_c"/>
    <property type="match status" value="1"/>
</dbReference>
<dbReference type="InterPro" id="IPR036890">
    <property type="entry name" value="HATPase_C_sf"/>
</dbReference>
<dbReference type="GO" id="GO:0000156">
    <property type="term" value="F:phosphorelay response regulator activity"/>
    <property type="evidence" value="ECO:0007669"/>
    <property type="project" value="TreeGrafter"/>
</dbReference>
<dbReference type="Pfam" id="PF02518">
    <property type="entry name" value="HATPase_c"/>
    <property type="match status" value="1"/>
</dbReference>
<evidence type="ECO:0000256" key="9">
    <source>
        <dbReference type="SAM" id="Phobius"/>
    </source>
</evidence>
<keyword evidence="3" id="KW-0597">Phosphoprotein</keyword>
<dbReference type="InterPro" id="IPR004358">
    <property type="entry name" value="Sig_transdc_His_kin-like_C"/>
</dbReference>
<feature type="transmembrane region" description="Helical" evidence="9">
    <location>
        <begin position="71"/>
        <end position="91"/>
    </location>
</feature>
<evidence type="ECO:0000256" key="1">
    <source>
        <dbReference type="ARBA" id="ARBA00000085"/>
    </source>
</evidence>
<organism evidence="11">
    <name type="scientific">hydrothermal vent metagenome</name>
    <dbReference type="NCBI Taxonomy" id="652676"/>
    <lineage>
        <taxon>unclassified sequences</taxon>
        <taxon>metagenomes</taxon>
        <taxon>ecological metagenomes</taxon>
    </lineage>
</organism>
<dbReference type="InterPro" id="IPR003594">
    <property type="entry name" value="HATPase_dom"/>
</dbReference>
<proteinExistence type="predicted"/>
<evidence type="ECO:0000313" key="11">
    <source>
        <dbReference type="EMBL" id="CUS56305.1"/>
    </source>
</evidence>
<reference evidence="11" key="1">
    <citation type="submission" date="2015-10" db="EMBL/GenBank/DDBJ databases">
        <authorList>
            <person name="Gilbert D.G."/>
        </authorList>
    </citation>
    <scope>NUCLEOTIDE SEQUENCE</scope>
</reference>
<evidence type="ECO:0000256" key="3">
    <source>
        <dbReference type="ARBA" id="ARBA00022553"/>
    </source>
</evidence>
<feature type="transmembrane region" description="Helical" evidence="9">
    <location>
        <begin position="111"/>
        <end position="127"/>
    </location>
</feature>
<feature type="transmembrane region" description="Helical" evidence="9">
    <location>
        <begin position="45"/>
        <end position="65"/>
    </location>
</feature>
<keyword evidence="4" id="KW-0808">Transferase</keyword>
<keyword evidence="9" id="KW-0472">Membrane</keyword>
<dbReference type="SMART" id="SM00388">
    <property type="entry name" value="HisKA"/>
    <property type="match status" value="1"/>
</dbReference>
<keyword evidence="7" id="KW-0067">ATP-binding</keyword>
<accession>A0A160TXL9</accession>
<dbReference type="PANTHER" id="PTHR42878:SF7">
    <property type="entry name" value="SENSOR HISTIDINE KINASE GLRK"/>
    <property type="match status" value="1"/>
</dbReference>
<evidence type="ECO:0000256" key="2">
    <source>
        <dbReference type="ARBA" id="ARBA00012438"/>
    </source>
</evidence>
<dbReference type="PANTHER" id="PTHR42878">
    <property type="entry name" value="TWO-COMPONENT HISTIDINE KINASE"/>
    <property type="match status" value="1"/>
</dbReference>
<evidence type="ECO:0000256" key="7">
    <source>
        <dbReference type="ARBA" id="ARBA00022840"/>
    </source>
</evidence>
<dbReference type="InterPro" id="IPR036097">
    <property type="entry name" value="HisK_dim/P_sf"/>
</dbReference>
<evidence type="ECO:0000259" key="10">
    <source>
        <dbReference type="PROSITE" id="PS50109"/>
    </source>
</evidence>